<evidence type="ECO:0000313" key="3">
    <source>
        <dbReference type="Proteomes" id="UP000283501"/>
    </source>
</evidence>
<dbReference type="RefSeq" id="WP_118142065.1">
    <property type="nucleotide sequence ID" value="NZ_DAWDQF010000099.1"/>
</dbReference>
<protein>
    <submittedName>
        <fullName evidence="1">Uncharacterized protein</fullName>
    </submittedName>
</protein>
<dbReference type="Proteomes" id="UP000324325">
    <property type="component" value="Unassembled WGS sequence"/>
</dbReference>
<comment type="caution">
    <text evidence="1">The sequence shown here is derived from an EMBL/GenBank/DDBJ whole genome shotgun (WGS) entry which is preliminary data.</text>
</comment>
<dbReference type="EMBL" id="VSTG01000009">
    <property type="protein sequence ID" value="TYL57839.1"/>
    <property type="molecule type" value="Genomic_DNA"/>
</dbReference>
<dbReference type="AlphaFoldDB" id="A0A414M0A3"/>
<reference evidence="1 3" key="1">
    <citation type="submission" date="2018-08" db="EMBL/GenBank/DDBJ databases">
        <title>A genome reference for cultivated species of the human gut microbiota.</title>
        <authorList>
            <person name="Zou Y."/>
            <person name="Xue W."/>
            <person name="Luo G."/>
        </authorList>
    </citation>
    <scope>NUCLEOTIDE SEQUENCE [LARGE SCALE GENOMIC DNA]</scope>
    <source>
        <strain evidence="1 3">AM26-2LB</strain>
    </source>
</reference>
<gene>
    <name evidence="1" type="ORF">DW703_14565</name>
    <name evidence="2" type="ORF">FYL37_07875</name>
</gene>
<accession>A0A414M0A3</accession>
<name>A0A414M0A3_9FIRM</name>
<evidence type="ECO:0000313" key="1">
    <source>
        <dbReference type="EMBL" id="RHF00823.1"/>
    </source>
</evidence>
<reference evidence="2 4" key="3">
    <citation type="submission" date="2019-09" db="EMBL/GenBank/DDBJ databases">
        <title>Strain-level analysis of Eubacterium rectale using genomes from metagenomes.</title>
        <authorList>
            <person name="Karcher N."/>
            <person name="Segata N."/>
        </authorList>
    </citation>
    <scope>NUCLEOTIDE SEQUENCE [LARGE SCALE GENOMIC DNA]</scope>
    <source>
        <strain evidence="2 4">L2-21</strain>
    </source>
</reference>
<organism evidence="1 3">
    <name type="scientific">Agathobacter rectalis</name>
    <dbReference type="NCBI Taxonomy" id="39491"/>
    <lineage>
        <taxon>Bacteria</taxon>
        <taxon>Bacillati</taxon>
        <taxon>Bacillota</taxon>
        <taxon>Clostridia</taxon>
        <taxon>Lachnospirales</taxon>
        <taxon>Lachnospiraceae</taxon>
        <taxon>Agathobacter</taxon>
    </lineage>
</organism>
<dbReference type="Proteomes" id="UP000283501">
    <property type="component" value="Unassembled WGS sequence"/>
</dbReference>
<evidence type="ECO:0000313" key="4">
    <source>
        <dbReference type="Proteomes" id="UP000324325"/>
    </source>
</evidence>
<proteinExistence type="predicted"/>
<dbReference type="EMBL" id="QSKY01000029">
    <property type="protein sequence ID" value="RHF00823.1"/>
    <property type="molecule type" value="Genomic_DNA"/>
</dbReference>
<sequence>MAKYAYRVPNGTENDRVDASDLPLHGNGTFYCTTPDCRARMYVRSPQKPSACFVSYNISEHTGGILCHIKDLFKPDDYCENLFSLDNFFTNLLTKQNRDSSPHHGSGGKGSNSKIAINTLKMLYLMCVQYREGGSYNKYPIDDILVDKYNFDKYRENGIIGNRIVACTFWKYEPDTNCIFMNCPDERLYLPREEHKILKIHVTDDKMFEKCANKLKDKTHLHISVIGANWIPSNDDNCLAECEVVSVGKQICKGD</sequence>
<evidence type="ECO:0000313" key="2">
    <source>
        <dbReference type="EMBL" id="TYL57839.1"/>
    </source>
</evidence>
<reference evidence="2 4" key="2">
    <citation type="submission" date="2019-08" db="EMBL/GenBank/DDBJ databases">
        <authorList>
            <person name="Duncan S."/>
            <person name="Walker A."/>
        </authorList>
    </citation>
    <scope>NUCLEOTIDE SEQUENCE [LARGE SCALE GENOMIC DNA]</scope>
    <source>
        <strain evidence="2 4">L2-21</strain>
    </source>
</reference>